<feature type="region of interest" description="Disordered" evidence="1">
    <location>
        <begin position="86"/>
        <end position="105"/>
    </location>
</feature>
<keyword evidence="2" id="KW-0732">Signal</keyword>
<evidence type="ECO:0008006" key="5">
    <source>
        <dbReference type="Google" id="ProtNLM"/>
    </source>
</evidence>
<feature type="compositionally biased region" description="Polar residues" evidence="1">
    <location>
        <begin position="90"/>
        <end position="105"/>
    </location>
</feature>
<proteinExistence type="predicted"/>
<organism evidence="3 4">
    <name type="scientific">Cherax quadricarinatus</name>
    <name type="common">Australian red claw crayfish</name>
    <dbReference type="NCBI Taxonomy" id="27406"/>
    <lineage>
        <taxon>Eukaryota</taxon>
        <taxon>Metazoa</taxon>
        <taxon>Ecdysozoa</taxon>
        <taxon>Arthropoda</taxon>
        <taxon>Crustacea</taxon>
        <taxon>Multicrustacea</taxon>
        <taxon>Malacostraca</taxon>
        <taxon>Eumalacostraca</taxon>
        <taxon>Eucarida</taxon>
        <taxon>Decapoda</taxon>
        <taxon>Pleocyemata</taxon>
        <taxon>Astacidea</taxon>
        <taxon>Parastacoidea</taxon>
        <taxon>Parastacidae</taxon>
        <taxon>Cherax</taxon>
    </lineage>
</organism>
<keyword evidence="4" id="KW-1185">Reference proteome</keyword>
<evidence type="ECO:0000256" key="2">
    <source>
        <dbReference type="SAM" id="SignalP"/>
    </source>
</evidence>
<accession>A0AAW0XND1</accession>
<evidence type="ECO:0000313" key="3">
    <source>
        <dbReference type="EMBL" id="KAK8745357.1"/>
    </source>
</evidence>
<protein>
    <recommendedName>
        <fullName evidence="5">Secreted protein</fullName>
    </recommendedName>
</protein>
<name>A0AAW0XND1_CHEQU</name>
<reference evidence="3 4" key="1">
    <citation type="journal article" date="2024" name="BMC Genomics">
        <title>Genome assembly of redclaw crayfish (Cherax quadricarinatus) provides insights into its immune adaptation and hypoxia tolerance.</title>
        <authorList>
            <person name="Liu Z."/>
            <person name="Zheng J."/>
            <person name="Li H."/>
            <person name="Fang K."/>
            <person name="Wang S."/>
            <person name="He J."/>
            <person name="Zhou D."/>
            <person name="Weng S."/>
            <person name="Chi M."/>
            <person name="Gu Z."/>
            <person name="He J."/>
            <person name="Li F."/>
            <person name="Wang M."/>
        </authorList>
    </citation>
    <scope>NUCLEOTIDE SEQUENCE [LARGE SCALE GENOMIC DNA]</scope>
    <source>
        <strain evidence="3">ZL_2023a</strain>
    </source>
</reference>
<dbReference type="Proteomes" id="UP001445076">
    <property type="component" value="Unassembled WGS sequence"/>
</dbReference>
<comment type="caution">
    <text evidence="3">The sequence shown here is derived from an EMBL/GenBank/DDBJ whole genome shotgun (WGS) entry which is preliminary data.</text>
</comment>
<feature type="signal peptide" evidence="2">
    <location>
        <begin position="1"/>
        <end position="22"/>
    </location>
</feature>
<dbReference type="EMBL" id="JARKIK010000019">
    <property type="protein sequence ID" value="KAK8745357.1"/>
    <property type="molecule type" value="Genomic_DNA"/>
</dbReference>
<evidence type="ECO:0000313" key="4">
    <source>
        <dbReference type="Proteomes" id="UP001445076"/>
    </source>
</evidence>
<feature type="chain" id="PRO_5043362557" description="Secreted protein" evidence="2">
    <location>
        <begin position="23"/>
        <end position="105"/>
    </location>
</feature>
<feature type="non-terminal residue" evidence="3">
    <location>
        <position position="1"/>
    </location>
</feature>
<evidence type="ECO:0000256" key="1">
    <source>
        <dbReference type="SAM" id="MobiDB-lite"/>
    </source>
</evidence>
<sequence length="105" mass="11619">RWRTCSLKWAVILVLGRCGGGGGTVDGAEEACNLPVEDRRLETSYYTTGVLQSSSKQKNWTFPINYRRPVTSQVAGVEPPIKRQEACDTPLNNRNPITSHRATEG</sequence>
<dbReference type="AlphaFoldDB" id="A0AAW0XND1"/>
<gene>
    <name evidence="3" type="ORF">OTU49_000144</name>
</gene>